<comment type="similarity">
    <text evidence="1 5">Belongs to the universal ribosomal protein uS2 family.</text>
</comment>
<dbReference type="InterPro" id="IPR005706">
    <property type="entry name" value="Ribosomal_uS2_bac/mit/plastid"/>
</dbReference>
<organism evidence="6 7">
    <name type="scientific">Candidatus Methanolliviera hydrocarbonicum</name>
    <dbReference type="NCBI Taxonomy" id="2491085"/>
    <lineage>
        <taxon>Archaea</taxon>
        <taxon>Methanobacteriati</taxon>
        <taxon>Methanobacteriota</taxon>
        <taxon>Candidatus Methanoliparia</taxon>
        <taxon>Candidatus Methanoliparales</taxon>
        <taxon>Candidatus Methanollivieraceae</taxon>
        <taxon>Candidatus Methanolliviera</taxon>
    </lineage>
</organism>
<dbReference type="CDD" id="cd01425">
    <property type="entry name" value="RPS2"/>
    <property type="match status" value="1"/>
</dbReference>
<evidence type="ECO:0000256" key="5">
    <source>
        <dbReference type="HAMAP-Rule" id="MF_00291"/>
    </source>
</evidence>
<evidence type="ECO:0000256" key="4">
    <source>
        <dbReference type="ARBA" id="ARBA00035256"/>
    </source>
</evidence>
<dbReference type="PRINTS" id="PR00395">
    <property type="entry name" value="RIBOSOMALS2"/>
</dbReference>
<evidence type="ECO:0000256" key="3">
    <source>
        <dbReference type="ARBA" id="ARBA00023274"/>
    </source>
</evidence>
<protein>
    <recommendedName>
        <fullName evidence="4 5">Small ribosomal subunit protein uS2</fullName>
    </recommendedName>
</protein>
<dbReference type="Gene3D" id="3.40.50.10490">
    <property type="entry name" value="Glucose-6-phosphate isomerase like protein, domain 1"/>
    <property type="match status" value="1"/>
</dbReference>
<dbReference type="PANTHER" id="PTHR11489">
    <property type="entry name" value="40S RIBOSOMAL PROTEIN SA"/>
    <property type="match status" value="1"/>
</dbReference>
<dbReference type="GO" id="GO:0006412">
    <property type="term" value="P:translation"/>
    <property type="evidence" value="ECO:0007669"/>
    <property type="project" value="UniProtKB-UniRule"/>
</dbReference>
<evidence type="ECO:0000256" key="1">
    <source>
        <dbReference type="ARBA" id="ARBA00006242"/>
    </source>
</evidence>
<reference evidence="6 7" key="1">
    <citation type="journal article" date="2019" name="Nat. Microbiol.">
        <title>Wide diversity of methane and short-chain alkane metabolisms in uncultured archaea.</title>
        <authorList>
            <person name="Borrel G."/>
            <person name="Adam P.S."/>
            <person name="McKay L.J."/>
            <person name="Chen L.X."/>
            <person name="Sierra-Garcia I.N."/>
            <person name="Sieber C.M."/>
            <person name="Letourneur Q."/>
            <person name="Ghozlane A."/>
            <person name="Andersen G.L."/>
            <person name="Li W.J."/>
            <person name="Hallam S.J."/>
            <person name="Muyzer G."/>
            <person name="de Oliveira V.M."/>
            <person name="Inskeep W.P."/>
            <person name="Banfield J.F."/>
            <person name="Gribaldo S."/>
        </authorList>
    </citation>
    <scope>NUCLEOTIDE SEQUENCE [LARGE SCALE GENOMIC DNA]</scope>
    <source>
        <strain evidence="6">NM1b</strain>
    </source>
</reference>
<dbReference type="GO" id="GO:0003735">
    <property type="term" value="F:structural constituent of ribosome"/>
    <property type="evidence" value="ECO:0007669"/>
    <property type="project" value="InterPro"/>
</dbReference>
<dbReference type="SUPFAM" id="SSF52313">
    <property type="entry name" value="Ribosomal protein S2"/>
    <property type="match status" value="1"/>
</dbReference>
<name>A0A520KYN0_9EURY</name>
<dbReference type="Proteomes" id="UP000320766">
    <property type="component" value="Unassembled WGS sequence"/>
</dbReference>
<dbReference type="InterPro" id="IPR005707">
    <property type="entry name" value="Ribosomal_uS2_euk/arc"/>
</dbReference>
<evidence type="ECO:0000256" key="2">
    <source>
        <dbReference type="ARBA" id="ARBA00022980"/>
    </source>
</evidence>
<gene>
    <name evidence="5" type="primary">rps2</name>
    <name evidence="6" type="ORF">EF807_01130</name>
</gene>
<keyword evidence="2 5" id="KW-0689">Ribosomal protein</keyword>
<dbReference type="InterPro" id="IPR023454">
    <property type="entry name" value="Ribosomal_uS2_arc"/>
</dbReference>
<dbReference type="HAMAP" id="MF_00291_A">
    <property type="entry name" value="Ribosomal_uS2_A"/>
    <property type="match status" value="1"/>
</dbReference>
<dbReference type="GO" id="GO:0015935">
    <property type="term" value="C:small ribosomal subunit"/>
    <property type="evidence" value="ECO:0007669"/>
    <property type="project" value="InterPro"/>
</dbReference>
<accession>A0A520KYN0</accession>
<dbReference type="Pfam" id="PF00318">
    <property type="entry name" value="Ribosomal_S2"/>
    <property type="match status" value="2"/>
</dbReference>
<dbReference type="HAMAP" id="MF_00291_B">
    <property type="entry name" value="Ribosomal_uS2_B"/>
    <property type="match status" value="1"/>
</dbReference>
<evidence type="ECO:0000313" key="6">
    <source>
        <dbReference type="EMBL" id="RZN73130.1"/>
    </source>
</evidence>
<keyword evidence="3 5" id="KW-0687">Ribonucleoprotein</keyword>
<evidence type="ECO:0000313" key="7">
    <source>
        <dbReference type="Proteomes" id="UP000320766"/>
    </source>
</evidence>
<dbReference type="InterPro" id="IPR023591">
    <property type="entry name" value="Ribosomal_uS2_flav_dom_sf"/>
</dbReference>
<sequence length="194" mass="21369">MLISNDRYLSAGIHIGTQQKTEQMLRYIYKVRSDGLYLIDIQKTDEKIRDAAKFLARYDPSKILLVSTRQYGQKPIVIFAKSTGAKAIPGRFVPGTLTNPDLSCYQEPDVLIATDPYADQNAVREANIIGIPVVALCDTNNVLSNVDLAIPTNNKGKGSLAFVYCLLARSLLAEKGIETFDYAISDFEAGGELM</sequence>
<comment type="caution">
    <text evidence="6">The sequence shown here is derived from an EMBL/GenBank/DDBJ whole genome shotgun (WGS) entry which is preliminary data.</text>
</comment>
<dbReference type="NCBIfam" id="TIGR01012">
    <property type="entry name" value="uS2_euk_arch"/>
    <property type="match status" value="1"/>
</dbReference>
<dbReference type="InterPro" id="IPR001865">
    <property type="entry name" value="Ribosomal_uS2"/>
</dbReference>
<proteinExistence type="inferred from homology"/>
<dbReference type="FunFam" id="3.40.50.10490:FF:000030">
    <property type="entry name" value="30S ribosomal protein S2"/>
    <property type="match status" value="1"/>
</dbReference>
<dbReference type="EMBL" id="RXIL01000019">
    <property type="protein sequence ID" value="RZN73130.1"/>
    <property type="molecule type" value="Genomic_DNA"/>
</dbReference>
<dbReference type="AlphaFoldDB" id="A0A520KYN0"/>